<evidence type="ECO:0000256" key="3">
    <source>
        <dbReference type="ARBA" id="ARBA00022801"/>
    </source>
</evidence>
<dbReference type="SUPFAM" id="SSF103515">
    <property type="entry name" value="Autotransporter"/>
    <property type="match status" value="1"/>
</dbReference>
<keyword evidence="3 6" id="KW-0378">Hydrolase</keyword>
<feature type="compositionally biased region" description="Low complexity" evidence="7">
    <location>
        <begin position="133"/>
        <end position="142"/>
    </location>
</feature>
<evidence type="ECO:0000256" key="1">
    <source>
        <dbReference type="ARBA" id="ARBA00022670"/>
    </source>
</evidence>
<dbReference type="PROSITE" id="PS00137">
    <property type="entry name" value="SUBTILASE_HIS"/>
    <property type="match status" value="1"/>
</dbReference>
<dbReference type="eggNOG" id="COG1404">
    <property type="taxonomic scope" value="Bacteria"/>
</dbReference>
<keyword evidence="4 6" id="KW-0720">Serine protease</keyword>
<protein>
    <submittedName>
        <fullName evidence="10">Extracellular serine protease</fullName>
        <ecNumber evidence="10">3.4.21.-</ecNumber>
    </submittedName>
</protein>
<dbReference type="NCBIfam" id="TIGR01414">
    <property type="entry name" value="autotrans_barl"/>
    <property type="match status" value="1"/>
</dbReference>
<dbReference type="SMART" id="SM00869">
    <property type="entry name" value="Autotransporter"/>
    <property type="match status" value="1"/>
</dbReference>
<sequence precursor="true">MPITPAFPRPSLSGRFGTIAVSAMLTSTLLATGALADDLATRPAEESGAVADQSSEAVRAALQEAIAFGRKSLLASIVENARLTPERADLIETEARRLRPDLAASISKAAASGRHLASLFPEASVSGTVRTQPRASSPAARATPYPGGNPSILKDALSEYQRNYSLDAMHVDAALEKGFTGKGVVVGVIDTGIALSPNGTVHPEFEGRVDPRSKSYLYWFDPSVEGEHLTQEQFEAAFEQGPDDPYDIDGHGTHVSGIIGAGRNGFGMEGVASQATILSVGAIPGGDGEVFVDGEDFDIDDLQYCGPSLLNGTCEPITGSRVPDTVGFEYLSQFSDVKVINGSFGSNAEPDQETWDIPVGAQAQFMADAKAMKQSLDAGQIIVMSAGNEFLEAPVLAENPFSSGLFPFIQPKNEAATNSSGSLVYDDHGTGLDLSFTSAEALAAAEKQDGIARGRIVVVVALDAYNQISSYSNRCGVAKEWCIAAPGGDQPSGADSGIYSTVPEDLVPSGYDSYSGTSMAAPNVSGAVAVLTEAYPSFTPAEIVEILFMTAEDLGAAGIDAVYGWGLVRLDRALSVGPVGMTGEGVYAVGADGSDTTWIVSFTSDGSLEKQGGGTLSILNAATFRQAAGVEDGLLAVDGALTTPELHVGRNGTLGGTGRVVAAVEVDGTLAPGQSPGTMTIAGNVSLAPTATMEIDVDGTGTENGAGNYDRLLVTGAGNDIAANGTLQPRLRGISGAATNAFTPMPGELFTFVQVADGSVTGSFSGLDQPDEGLAPGTRFDVLYAADALSLAATPERYADLSVFGISATQNEKALGGAIDRSRPPAGVRPDAAYNESFNALYAADIEALAGGLSSLTGQIHAEMGTSAVRAIGRFADRIGERQMGLATGWLSETGTPYGTGEVWVSGNHAHTDVASSGAISGYDVNANNGAFGIDWHFGQTIAGIAGSYEYADVSANANGDGNIGTYQAAAYATFETAGPTVAVRGGLSYGDLSTSRLTTLGKYAAMANASGHGMGGFAEVSAFQEFEMAALTLTPSATLGYRGFHRDAMTETGSLFALSLPDETFSETQATLALSASHRFTFDNGLKLEPVLSAGWRHDFGDLDRSSSLAIFGSGFDASGADIGRNAFIGRVSVNAIASDRFTFGASYDAELRDNLTSQIFSANASLKF</sequence>
<dbReference type="KEGG" id="mmed:Mame_03690"/>
<dbReference type="RefSeq" id="WP_235726863.1">
    <property type="nucleotide sequence ID" value="NZ_AQWH01000026.1"/>
</dbReference>
<dbReference type="InterPro" id="IPR022398">
    <property type="entry name" value="Peptidase_S8_His-AS"/>
</dbReference>
<evidence type="ECO:0000256" key="5">
    <source>
        <dbReference type="PIRSR" id="PIRSR615500-1"/>
    </source>
</evidence>
<feature type="active site" description="Charge relay system" evidence="5 6">
    <location>
        <position position="251"/>
    </location>
</feature>
<dbReference type="GO" id="GO:0016485">
    <property type="term" value="P:protein processing"/>
    <property type="evidence" value="ECO:0007669"/>
    <property type="project" value="TreeGrafter"/>
</dbReference>
<evidence type="ECO:0000256" key="7">
    <source>
        <dbReference type="SAM" id="MobiDB-lite"/>
    </source>
</evidence>
<dbReference type="EMBL" id="CP020330">
    <property type="protein sequence ID" value="AQZ52995.1"/>
    <property type="molecule type" value="Genomic_DNA"/>
</dbReference>
<dbReference type="Pfam" id="PF00082">
    <property type="entry name" value="Peptidase_S8"/>
    <property type="match status" value="1"/>
</dbReference>
<dbReference type="EC" id="3.4.21.-" evidence="10"/>
<evidence type="ECO:0000313" key="11">
    <source>
        <dbReference type="Proteomes" id="UP000191135"/>
    </source>
</evidence>
<dbReference type="PROSITE" id="PS00138">
    <property type="entry name" value="SUBTILASE_SER"/>
    <property type="match status" value="1"/>
</dbReference>
<reference evidence="10 11" key="1">
    <citation type="submission" date="2017-03" db="EMBL/GenBank/DDBJ databases">
        <title>Foreign affairs: Plasmid Transfer between Roseobacters and Rhizobia.</title>
        <authorList>
            <person name="Bartling P."/>
            <person name="Bunk B."/>
            <person name="Overmann J."/>
            <person name="Brinkmann H."/>
            <person name="Petersen J."/>
        </authorList>
    </citation>
    <scope>NUCLEOTIDE SEQUENCE [LARGE SCALE GENOMIC DNA]</scope>
    <source>
        <strain evidence="10 11">MACL11</strain>
    </source>
</reference>
<dbReference type="GO" id="GO:0004252">
    <property type="term" value="F:serine-type endopeptidase activity"/>
    <property type="evidence" value="ECO:0007669"/>
    <property type="project" value="UniProtKB-UniRule"/>
</dbReference>
<dbReference type="Proteomes" id="UP000191135">
    <property type="component" value="Chromosome"/>
</dbReference>
<feature type="active site" description="Charge relay system" evidence="5 6">
    <location>
        <position position="190"/>
    </location>
</feature>
<dbReference type="Gene3D" id="2.40.128.130">
    <property type="entry name" value="Autotransporter beta-domain"/>
    <property type="match status" value="1"/>
</dbReference>
<dbReference type="PROSITE" id="PS51208">
    <property type="entry name" value="AUTOTRANSPORTER"/>
    <property type="match status" value="1"/>
</dbReference>
<dbReference type="AlphaFoldDB" id="A0A1U9Z5K5"/>
<dbReference type="eggNOG" id="COG4625">
    <property type="taxonomic scope" value="Bacteria"/>
</dbReference>
<gene>
    <name evidence="10" type="ORF">Mame_03690</name>
</gene>
<dbReference type="InterPro" id="IPR023828">
    <property type="entry name" value="Peptidase_S8_Ser-AS"/>
</dbReference>
<dbReference type="GO" id="GO:0019867">
    <property type="term" value="C:outer membrane"/>
    <property type="evidence" value="ECO:0007669"/>
    <property type="project" value="InterPro"/>
</dbReference>
<proteinExistence type="inferred from homology"/>
<dbReference type="PANTHER" id="PTHR42884:SF14">
    <property type="entry name" value="NEUROENDOCRINE CONVERTASE 1"/>
    <property type="match status" value="1"/>
</dbReference>
<dbReference type="InterPro" id="IPR036852">
    <property type="entry name" value="Peptidase_S8/S53_dom_sf"/>
</dbReference>
<dbReference type="SUPFAM" id="SSF52743">
    <property type="entry name" value="Subtilisin-like"/>
    <property type="match status" value="1"/>
</dbReference>
<dbReference type="InterPro" id="IPR006315">
    <property type="entry name" value="OM_autotransptr_brl_dom"/>
</dbReference>
<evidence type="ECO:0000256" key="8">
    <source>
        <dbReference type="SAM" id="SignalP"/>
    </source>
</evidence>
<dbReference type="InterPro" id="IPR000209">
    <property type="entry name" value="Peptidase_S8/S53_dom"/>
</dbReference>
<dbReference type="InterPro" id="IPR034061">
    <property type="entry name" value="Peptidases_S8_Autotransporter"/>
</dbReference>
<feature type="domain" description="Autotransporter" evidence="9">
    <location>
        <begin position="896"/>
        <end position="1170"/>
    </location>
</feature>
<dbReference type="PANTHER" id="PTHR42884">
    <property type="entry name" value="PROPROTEIN CONVERTASE SUBTILISIN/KEXIN-RELATED"/>
    <property type="match status" value="1"/>
</dbReference>
<keyword evidence="11" id="KW-1185">Reference proteome</keyword>
<keyword evidence="1 6" id="KW-0645">Protease</keyword>
<dbReference type="InterPro" id="IPR015500">
    <property type="entry name" value="Peptidase_S8_subtilisin-rel"/>
</dbReference>
<feature type="region of interest" description="Disordered" evidence="7">
    <location>
        <begin position="127"/>
        <end position="150"/>
    </location>
</feature>
<name>A0A1U9Z5K5_9HYPH</name>
<comment type="similarity">
    <text evidence="6">Belongs to the peptidase S8 family.</text>
</comment>
<keyword evidence="2 8" id="KW-0732">Signal</keyword>
<dbReference type="Pfam" id="PF03797">
    <property type="entry name" value="Autotransporter"/>
    <property type="match status" value="1"/>
</dbReference>
<feature type="chain" id="PRO_5013318982" evidence="8">
    <location>
        <begin position="37"/>
        <end position="1170"/>
    </location>
</feature>
<dbReference type="PRINTS" id="PR00723">
    <property type="entry name" value="SUBTILISIN"/>
</dbReference>
<dbReference type="GO" id="GO:0005886">
    <property type="term" value="C:plasma membrane"/>
    <property type="evidence" value="ECO:0007669"/>
    <property type="project" value="TreeGrafter"/>
</dbReference>
<dbReference type="CDD" id="cd04848">
    <property type="entry name" value="Peptidases_S8_Autotransporter_serine_protease_like"/>
    <property type="match status" value="1"/>
</dbReference>
<evidence type="ECO:0000256" key="2">
    <source>
        <dbReference type="ARBA" id="ARBA00022729"/>
    </source>
</evidence>
<dbReference type="Gene3D" id="3.40.50.200">
    <property type="entry name" value="Peptidase S8/S53 domain"/>
    <property type="match status" value="1"/>
</dbReference>
<organism evidence="10 11">
    <name type="scientific">Martelella mediterranea DSM 17316</name>
    <dbReference type="NCBI Taxonomy" id="1122214"/>
    <lineage>
        <taxon>Bacteria</taxon>
        <taxon>Pseudomonadati</taxon>
        <taxon>Pseudomonadota</taxon>
        <taxon>Alphaproteobacteria</taxon>
        <taxon>Hyphomicrobiales</taxon>
        <taxon>Aurantimonadaceae</taxon>
        <taxon>Martelella</taxon>
    </lineage>
</organism>
<feature type="signal peptide" evidence="8">
    <location>
        <begin position="1"/>
        <end position="36"/>
    </location>
</feature>
<evidence type="ECO:0000259" key="9">
    <source>
        <dbReference type="PROSITE" id="PS51208"/>
    </source>
</evidence>
<evidence type="ECO:0000313" key="10">
    <source>
        <dbReference type="EMBL" id="AQZ52995.1"/>
    </source>
</evidence>
<accession>A0A1U9Z5K5</accession>
<dbReference type="InterPro" id="IPR005546">
    <property type="entry name" value="Autotransporte_beta"/>
</dbReference>
<dbReference type="InterPro" id="IPR036709">
    <property type="entry name" value="Autotransporte_beta_dom_sf"/>
</dbReference>
<dbReference type="STRING" id="1122214.Mame_03690"/>
<dbReference type="PROSITE" id="PS51892">
    <property type="entry name" value="SUBTILASE"/>
    <property type="match status" value="1"/>
</dbReference>
<evidence type="ECO:0000256" key="6">
    <source>
        <dbReference type="PROSITE-ProRule" id="PRU01240"/>
    </source>
</evidence>
<evidence type="ECO:0000256" key="4">
    <source>
        <dbReference type="ARBA" id="ARBA00022825"/>
    </source>
</evidence>
<feature type="active site" description="Charge relay system" evidence="5 6">
    <location>
        <position position="518"/>
    </location>
</feature>